<protein>
    <recommendedName>
        <fullName evidence="10">dITP/XTP pyrophosphatase</fullName>
        <ecNumber evidence="10">3.6.1.66</ecNumber>
    </recommendedName>
    <alternativeName>
        <fullName evidence="10">Non-canonical purine NTP pyrophosphatase</fullName>
    </alternativeName>
    <alternativeName>
        <fullName evidence="10">Non-standard purine NTP pyrophosphatase</fullName>
    </alternativeName>
    <alternativeName>
        <fullName evidence="10">Nucleoside-triphosphate diphosphatase</fullName>
    </alternativeName>
    <alternativeName>
        <fullName evidence="10">Nucleoside-triphosphate pyrophosphatase</fullName>
        <shortName evidence="10">NTPase</shortName>
    </alternativeName>
</protein>
<reference evidence="12" key="2">
    <citation type="journal article" date="2012" name="PLoS ONE">
        <title>A Deeply Branching Thermophilic Bacterium with an Ancient Acetyl-CoA Pathway Dominates a Subsurface Ecosystem.</title>
        <authorList>
            <person name="Takami H."/>
            <person name="Noguchi H."/>
            <person name="Takaki Y."/>
            <person name="Uchiyama I."/>
            <person name="Toyoda A."/>
            <person name="Nishi S."/>
            <person name="Chee G.-J."/>
            <person name="Arai W."/>
            <person name="Nunoura T."/>
            <person name="Itoh T."/>
            <person name="Hattori M."/>
            <person name="Takai K."/>
        </authorList>
    </citation>
    <scope>NUCLEOTIDE SEQUENCE</scope>
</reference>
<keyword evidence="3 10" id="KW-0479">Metal-binding</keyword>
<keyword evidence="4 10" id="KW-0547">Nucleotide-binding</keyword>
<name>H5S9Y8_9BACT</name>
<dbReference type="GO" id="GO:0035870">
    <property type="term" value="F:dITP diphosphatase activity"/>
    <property type="evidence" value="ECO:0007669"/>
    <property type="project" value="UniProtKB-UniRule"/>
</dbReference>
<reference evidence="12" key="1">
    <citation type="journal article" date="2005" name="Environ. Microbiol.">
        <title>Genetic and functional properties of uncultivated thermophilic crenarchaeotes from a subsurface gold mine as revealed by analysis of genome fragments.</title>
        <authorList>
            <person name="Nunoura T."/>
            <person name="Hirayama H."/>
            <person name="Takami H."/>
            <person name="Oida H."/>
            <person name="Nishi S."/>
            <person name="Shimamura S."/>
            <person name="Suzuki Y."/>
            <person name="Inagaki F."/>
            <person name="Takai K."/>
            <person name="Nealson K.H."/>
            <person name="Horikoshi K."/>
        </authorList>
    </citation>
    <scope>NUCLEOTIDE SEQUENCE</scope>
</reference>
<dbReference type="GO" id="GO:0036220">
    <property type="term" value="F:ITP diphosphatase activity"/>
    <property type="evidence" value="ECO:0007669"/>
    <property type="project" value="UniProtKB-UniRule"/>
</dbReference>
<comment type="catalytic activity">
    <reaction evidence="10">
        <text>ITP + H2O = IMP + diphosphate + H(+)</text>
        <dbReference type="Rhea" id="RHEA:29399"/>
        <dbReference type="ChEBI" id="CHEBI:15377"/>
        <dbReference type="ChEBI" id="CHEBI:15378"/>
        <dbReference type="ChEBI" id="CHEBI:33019"/>
        <dbReference type="ChEBI" id="CHEBI:58053"/>
        <dbReference type="ChEBI" id="CHEBI:61402"/>
        <dbReference type="EC" id="3.6.1.66"/>
    </reaction>
</comment>
<evidence type="ECO:0000256" key="9">
    <source>
        <dbReference type="ARBA" id="ARBA00052017"/>
    </source>
</evidence>
<dbReference type="NCBIfam" id="TIGR00042">
    <property type="entry name" value="RdgB/HAM1 family non-canonical purine NTP pyrophosphatase"/>
    <property type="match status" value="1"/>
</dbReference>
<feature type="binding site" evidence="10">
    <location>
        <position position="70"/>
    </location>
    <ligand>
        <name>substrate</name>
    </ligand>
</feature>
<dbReference type="InterPro" id="IPR002637">
    <property type="entry name" value="RdgB/HAM1"/>
</dbReference>
<feature type="binding site" evidence="10">
    <location>
        <begin position="7"/>
        <end position="12"/>
    </location>
    <ligand>
        <name>substrate</name>
    </ligand>
</feature>
<feature type="binding site" evidence="10">
    <location>
        <position position="173"/>
    </location>
    <ligand>
        <name>substrate</name>
    </ligand>
</feature>
<accession>H5S9Y8</accession>
<dbReference type="GO" id="GO:0036222">
    <property type="term" value="F:XTP diphosphatase activity"/>
    <property type="evidence" value="ECO:0007669"/>
    <property type="project" value="UniProtKB-UniRule"/>
</dbReference>
<sequence length="199" mass="22132">MILLLGTKNLNKIREITEILSDLRDVRLLTCRECSFSDVLEDGRTFEENARKKAREICAETGLPVLAEDSGLEVPALGGAPGVQSARFAGPHKDDRANIEKLLDVMRNIGDRRAWFRCVAVLAFPDGQECVSEGILEGKIAHAPAGAWGFGYDPIFIPDGFSSTLAELEPQMKNKISHRRRALEGIKAYIRAWESKPRR</sequence>
<dbReference type="CDD" id="cd00515">
    <property type="entry name" value="HAM1"/>
    <property type="match status" value="1"/>
</dbReference>
<feature type="binding site" evidence="10">
    <location>
        <position position="69"/>
    </location>
    <ligand>
        <name>Mg(2+)</name>
        <dbReference type="ChEBI" id="CHEBI:18420"/>
    </ligand>
</feature>
<evidence type="ECO:0000313" key="12">
    <source>
        <dbReference type="EMBL" id="BAL52974.1"/>
    </source>
</evidence>
<dbReference type="InterPro" id="IPR020922">
    <property type="entry name" value="dITP/XTP_pyrophosphatase"/>
</dbReference>
<organism evidence="12">
    <name type="scientific">uncultured Acetothermia bacterium</name>
    <dbReference type="NCBI Taxonomy" id="236499"/>
    <lineage>
        <taxon>Bacteria</taxon>
        <taxon>Candidatus Bipolaricaulota</taxon>
        <taxon>environmental samples</taxon>
    </lineage>
</organism>
<dbReference type="GO" id="GO:0009117">
    <property type="term" value="P:nucleotide metabolic process"/>
    <property type="evidence" value="ECO:0007669"/>
    <property type="project" value="UniProtKB-KW"/>
</dbReference>
<comment type="cofactor">
    <cofactor evidence="10">
        <name>Mg(2+)</name>
        <dbReference type="ChEBI" id="CHEBI:18420"/>
    </cofactor>
    <text evidence="10">Binds 1 Mg(2+) ion per subunit.</text>
</comment>
<evidence type="ECO:0000256" key="3">
    <source>
        <dbReference type="ARBA" id="ARBA00022723"/>
    </source>
</evidence>
<evidence type="ECO:0000256" key="6">
    <source>
        <dbReference type="ARBA" id="ARBA00022842"/>
    </source>
</evidence>
<evidence type="ECO:0000256" key="8">
    <source>
        <dbReference type="ARBA" id="ARBA00051875"/>
    </source>
</evidence>
<comment type="caution">
    <text evidence="10">Lacks conserved residue(s) required for the propagation of feature annotation.</text>
</comment>
<gene>
    <name evidence="12" type="ORF">HGMM_F03H09C33</name>
</gene>
<evidence type="ECO:0000256" key="10">
    <source>
        <dbReference type="HAMAP-Rule" id="MF_01405"/>
    </source>
</evidence>
<comment type="function">
    <text evidence="10">Pyrophosphatase that catalyzes the hydrolysis of nucleoside triphosphates to their monophosphate derivatives, with a high preference for the non-canonical purine nucleotides XTP (xanthosine triphosphate), dITP (deoxyinosine triphosphate) and ITP. Seems to function as a house-cleaning enzyme that removes non-canonical purine nucleotides from the nucleotide pool, thus preventing their incorporation into DNA/RNA and avoiding chromosomal lesions.</text>
</comment>
<keyword evidence="6 10" id="KW-0460">Magnesium</keyword>
<feature type="binding site" evidence="10">
    <location>
        <begin position="150"/>
        <end position="153"/>
    </location>
    <ligand>
        <name>substrate</name>
    </ligand>
</feature>
<evidence type="ECO:0000256" key="4">
    <source>
        <dbReference type="ARBA" id="ARBA00022741"/>
    </source>
</evidence>
<dbReference type="EMBL" id="AP011644">
    <property type="protein sequence ID" value="BAL52974.1"/>
    <property type="molecule type" value="Genomic_DNA"/>
</dbReference>
<feature type="binding site" evidence="10">
    <location>
        <begin position="178"/>
        <end position="179"/>
    </location>
    <ligand>
        <name>substrate</name>
    </ligand>
</feature>
<proteinExistence type="inferred from homology"/>
<dbReference type="GO" id="GO:0017111">
    <property type="term" value="F:ribonucleoside triphosphate phosphatase activity"/>
    <property type="evidence" value="ECO:0007669"/>
    <property type="project" value="InterPro"/>
</dbReference>
<comment type="similarity">
    <text evidence="1 10 11">Belongs to the HAM1 NTPase family.</text>
</comment>
<evidence type="ECO:0000256" key="5">
    <source>
        <dbReference type="ARBA" id="ARBA00022801"/>
    </source>
</evidence>
<dbReference type="Gene3D" id="3.90.950.10">
    <property type="match status" value="1"/>
</dbReference>
<comment type="catalytic activity">
    <reaction evidence="8 10">
        <text>dITP + H2O = dIMP + diphosphate + H(+)</text>
        <dbReference type="Rhea" id="RHEA:28342"/>
        <dbReference type="ChEBI" id="CHEBI:15377"/>
        <dbReference type="ChEBI" id="CHEBI:15378"/>
        <dbReference type="ChEBI" id="CHEBI:33019"/>
        <dbReference type="ChEBI" id="CHEBI:61194"/>
        <dbReference type="ChEBI" id="CHEBI:61382"/>
        <dbReference type="EC" id="3.6.1.66"/>
    </reaction>
</comment>
<comment type="catalytic activity">
    <reaction evidence="9 10">
        <text>XTP + H2O = XMP + diphosphate + H(+)</text>
        <dbReference type="Rhea" id="RHEA:28610"/>
        <dbReference type="ChEBI" id="CHEBI:15377"/>
        <dbReference type="ChEBI" id="CHEBI:15378"/>
        <dbReference type="ChEBI" id="CHEBI:33019"/>
        <dbReference type="ChEBI" id="CHEBI:57464"/>
        <dbReference type="ChEBI" id="CHEBI:61314"/>
        <dbReference type="EC" id="3.6.1.66"/>
    </reaction>
</comment>
<dbReference type="GO" id="GO:0046872">
    <property type="term" value="F:metal ion binding"/>
    <property type="evidence" value="ECO:0007669"/>
    <property type="project" value="UniProtKB-KW"/>
</dbReference>
<dbReference type="HAMAP" id="MF_01405">
    <property type="entry name" value="Non_canon_purine_NTPase"/>
    <property type="match status" value="1"/>
</dbReference>
<evidence type="ECO:0000256" key="1">
    <source>
        <dbReference type="ARBA" id="ARBA00008023"/>
    </source>
</evidence>
<dbReference type="FunFam" id="3.90.950.10:FF:000001">
    <property type="entry name" value="dITP/XTP pyrophosphatase"/>
    <property type="match status" value="1"/>
</dbReference>
<dbReference type="InterPro" id="IPR029001">
    <property type="entry name" value="ITPase-like_fam"/>
</dbReference>
<dbReference type="PANTHER" id="PTHR11067:SF9">
    <property type="entry name" value="INOSINE TRIPHOSPHATE PYROPHOSPHATASE"/>
    <property type="match status" value="1"/>
</dbReference>
<dbReference type="AlphaFoldDB" id="H5S9Y8"/>
<comment type="subunit">
    <text evidence="2 10">Homodimer.</text>
</comment>
<evidence type="ECO:0000256" key="2">
    <source>
        <dbReference type="ARBA" id="ARBA00011738"/>
    </source>
</evidence>
<keyword evidence="7 10" id="KW-0546">Nucleotide metabolism</keyword>
<dbReference type="GO" id="GO:0005829">
    <property type="term" value="C:cytosol"/>
    <property type="evidence" value="ECO:0007669"/>
    <property type="project" value="TreeGrafter"/>
</dbReference>
<dbReference type="PANTHER" id="PTHR11067">
    <property type="entry name" value="INOSINE TRIPHOSPHATE PYROPHOSPHATASE/HAM1 PROTEIN"/>
    <property type="match status" value="1"/>
</dbReference>
<feature type="active site" description="Proton acceptor" evidence="10">
    <location>
        <position position="69"/>
    </location>
</feature>
<evidence type="ECO:0000256" key="7">
    <source>
        <dbReference type="ARBA" id="ARBA00023080"/>
    </source>
</evidence>
<dbReference type="GO" id="GO:0009146">
    <property type="term" value="P:purine nucleoside triphosphate catabolic process"/>
    <property type="evidence" value="ECO:0007669"/>
    <property type="project" value="UniProtKB-UniRule"/>
</dbReference>
<dbReference type="EC" id="3.6.1.66" evidence="10"/>
<keyword evidence="5 10" id="KW-0378">Hydrolase</keyword>
<dbReference type="SUPFAM" id="SSF52972">
    <property type="entry name" value="ITPase-like"/>
    <property type="match status" value="1"/>
</dbReference>
<dbReference type="GO" id="GO:0000166">
    <property type="term" value="F:nucleotide binding"/>
    <property type="evidence" value="ECO:0007669"/>
    <property type="project" value="UniProtKB-KW"/>
</dbReference>
<dbReference type="Pfam" id="PF01725">
    <property type="entry name" value="Ham1p_like"/>
    <property type="match status" value="1"/>
</dbReference>
<evidence type="ECO:0000256" key="11">
    <source>
        <dbReference type="RuleBase" id="RU003781"/>
    </source>
</evidence>